<keyword evidence="3" id="KW-1185">Reference proteome</keyword>
<keyword evidence="1" id="KW-0732">Signal</keyword>
<organism evidence="2 3">
    <name type="scientific">Chrysodeixis includens</name>
    <name type="common">Soybean looper</name>
    <name type="synonym">Pseudoplusia includens</name>
    <dbReference type="NCBI Taxonomy" id="689277"/>
    <lineage>
        <taxon>Eukaryota</taxon>
        <taxon>Metazoa</taxon>
        <taxon>Ecdysozoa</taxon>
        <taxon>Arthropoda</taxon>
        <taxon>Hexapoda</taxon>
        <taxon>Insecta</taxon>
        <taxon>Pterygota</taxon>
        <taxon>Neoptera</taxon>
        <taxon>Endopterygota</taxon>
        <taxon>Lepidoptera</taxon>
        <taxon>Glossata</taxon>
        <taxon>Ditrysia</taxon>
        <taxon>Noctuoidea</taxon>
        <taxon>Noctuidae</taxon>
        <taxon>Plusiinae</taxon>
        <taxon>Chrysodeixis</taxon>
    </lineage>
</organism>
<dbReference type="EMBL" id="LR824016">
    <property type="protein sequence ID" value="CAH0584217.1"/>
    <property type="molecule type" value="Genomic_DNA"/>
</dbReference>
<dbReference type="AlphaFoldDB" id="A0A9P0BNN6"/>
<feature type="signal peptide" evidence="1">
    <location>
        <begin position="1"/>
        <end position="16"/>
    </location>
</feature>
<feature type="chain" id="PRO_5040184078" description="Cuticle protein" evidence="1">
    <location>
        <begin position="17"/>
        <end position="281"/>
    </location>
</feature>
<name>A0A9P0BNN6_CHRIL</name>
<protein>
    <recommendedName>
        <fullName evidence="4">Cuticle protein</fullName>
    </recommendedName>
</protein>
<reference evidence="2" key="1">
    <citation type="submission" date="2021-12" db="EMBL/GenBank/DDBJ databases">
        <authorList>
            <person name="King R."/>
        </authorList>
    </citation>
    <scope>NUCLEOTIDE SEQUENCE</scope>
</reference>
<gene>
    <name evidence="2" type="ORF">CINC_LOCUS2451</name>
</gene>
<evidence type="ECO:0000256" key="1">
    <source>
        <dbReference type="SAM" id="SignalP"/>
    </source>
</evidence>
<evidence type="ECO:0000313" key="3">
    <source>
        <dbReference type="Proteomes" id="UP001154114"/>
    </source>
</evidence>
<sequence length="281" mass="28960">MLKLVVLCSVLAAAAASGLYAPLAYTAPLAYSAALVTPYGSNYRGPLSLAPGQPANILAADGRPLDTLDVNLDRSAHFTAKALNGGLHFLKKRSAPLIAPYAHVAAVAPLAAYTAPLAYAAPVVAASNYRGPLSLAPGQPANILAADGRPLDTLDVNLDRSAHYTAKALEGGLHYLKKRSAPFAAVTYSAPLVAHSAPLAYSAPLVSHVAPISYAAAPVAHYASGLHYIKKRSAPFAPIARVAYTSPLIAHSAALAYSAPVVSHVAPVSYAAAPFAHYAHY</sequence>
<evidence type="ECO:0008006" key="4">
    <source>
        <dbReference type="Google" id="ProtNLM"/>
    </source>
</evidence>
<accession>A0A9P0BNN6</accession>
<evidence type="ECO:0000313" key="2">
    <source>
        <dbReference type="EMBL" id="CAH0584217.1"/>
    </source>
</evidence>
<dbReference type="Proteomes" id="UP001154114">
    <property type="component" value="Chromosome 13"/>
</dbReference>
<proteinExistence type="predicted"/>
<dbReference type="OrthoDB" id="7490114at2759"/>